<dbReference type="OrthoDB" id="498763at2759"/>
<dbReference type="KEGG" id="bpg:Bathy01g03870"/>
<protein>
    <recommendedName>
        <fullName evidence="6">Protein DETOXIFICATION</fullName>
    </recommendedName>
    <alternativeName>
        <fullName evidence="6">Multidrug and toxic compound extrusion protein</fullName>
    </alternativeName>
</protein>
<evidence type="ECO:0000256" key="5">
    <source>
        <dbReference type="ARBA" id="ARBA00023136"/>
    </source>
</evidence>
<feature type="transmembrane region" description="Helical" evidence="6">
    <location>
        <begin position="269"/>
        <end position="289"/>
    </location>
</feature>
<keyword evidence="5 6" id="KW-0472">Membrane</keyword>
<dbReference type="InterPro" id="IPR002528">
    <property type="entry name" value="MATE_fam"/>
</dbReference>
<dbReference type="RefSeq" id="XP_007515628.1">
    <property type="nucleotide sequence ID" value="XM_007515566.1"/>
</dbReference>
<evidence type="ECO:0000256" key="1">
    <source>
        <dbReference type="ARBA" id="ARBA00004141"/>
    </source>
</evidence>
<evidence type="ECO:0000256" key="2">
    <source>
        <dbReference type="ARBA" id="ARBA00010199"/>
    </source>
</evidence>
<evidence type="ECO:0000256" key="7">
    <source>
        <dbReference type="SAM" id="MobiDB-lite"/>
    </source>
</evidence>
<evidence type="ECO:0000256" key="3">
    <source>
        <dbReference type="ARBA" id="ARBA00022692"/>
    </source>
</evidence>
<reference evidence="8 9" key="1">
    <citation type="submission" date="2011-10" db="EMBL/GenBank/DDBJ databases">
        <authorList>
            <person name="Genoscope - CEA"/>
        </authorList>
    </citation>
    <scope>NUCLEOTIDE SEQUENCE [LARGE SCALE GENOMIC DNA]</scope>
    <source>
        <strain evidence="8 9">RCC 1105</strain>
    </source>
</reference>
<dbReference type="InterPro" id="IPR044644">
    <property type="entry name" value="DinF-like"/>
</dbReference>
<feature type="transmembrane region" description="Helical" evidence="6">
    <location>
        <begin position="323"/>
        <end position="347"/>
    </location>
</feature>
<name>K8E9R3_9CHLO</name>
<feature type="compositionally biased region" description="Basic and acidic residues" evidence="7">
    <location>
        <begin position="194"/>
        <end position="207"/>
    </location>
</feature>
<sequence>MNAPPALRRCLWCSRWTLRRRRIKTVTTASLPPPVTRMMSNTINTKRDSSVIIAEASSSPFSCAMTTAEGSSEPENWRTNRRSADDETDEKEGGISVVWQTLGKPTLMKIISSVYILGVPSLLSVLCEPAIGCTESLLVGRVGMVYLAAIAPSSVMFWLIEEVCFALSVGVTTAVSEASAARSLISLDELDEVGGEKEGEKEKEMSKRRQQGNQEFVVTEETREIVQASVLAAFGLGIAFALAMQFMYAPAMRILGVSGDALRLGRLYTAIRCFGLPFFAVGVTFEGAYMGERDGMTPLCAFGLAMLATVVLQVALIHPSYGGLASVIGAGTAMSVGQLVAAGFLLVSANNRGFFNISQTVRRSSKDLPKLLMKAINLLNKSDVTDSTLWLFCGSASRMLVYTLCTALATQIGVIAAASNKYALDIYFFVCYLIEPLFTLGTVLLPKKLKTNKIEACWMRSILFCLAILSAIILCCVASITISAAGHFNLIEPELVKSLASVKPYVVASVGVGSFTYAADGIRIGMGGAKYVGKTQMFNLLLTVALAAWMKLYSPGSASMTLNHVWTLMVSFQFLRVCQHVYASAKSDKELLTTTEGEEGLEIKELGDGRENSR</sequence>
<organism evidence="8 9">
    <name type="scientific">Bathycoccus prasinos</name>
    <dbReference type="NCBI Taxonomy" id="41875"/>
    <lineage>
        <taxon>Eukaryota</taxon>
        <taxon>Viridiplantae</taxon>
        <taxon>Chlorophyta</taxon>
        <taxon>Mamiellophyceae</taxon>
        <taxon>Mamiellales</taxon>
        <taxon>Bathycoccaceae</taxon>
        <taxon>Bathycoccus</taxon>
    </lineage>
</organism>
<feature type="compositionally biased region" description="Polar residues" evidence="7">
    <location>
        <begin position="64"/>
        <end position="74"/>
    </location>
</feature>
<dbReference type="EMBL" id="FO082278">
    <property type="protein sequence ID" value="CCO14507.1"/>
    <property type="molecule type" value="Genomic_DNA"/>
</dbReference>
<feature type="compositionally biased region" description="Basic and acidic residues" evidence="7">
    <location>
        <begin position="75"/>
        <end position="85"/>
    </location>
</feature>
<dbReference type="GO" id="GO:0016020">
    <property type="term" value="C:membrane"/>
    <property type="evidence" value="ECO:0007669"/>
    <property type="project" value="UniProtKB-SubCell"/>
</dbReference>
<evidence type="ECO:0000256" key="4">
    <source>
        <dbReference type="ARBA" id="ARBA00022989"/>
    </source>
</evidence>
<dbReference type="eggNOG" id="ENOG502T1ZQ">
    <property type="taxonomic scope" value="Eukaryota"/>
</dbReference>
<feature type="transmembrane region" description="Helical" evidence="6">
    <location>
        <begin position="114"/>
        <end position="132"/>
    </location>
</feature>
<feature type="transmembrane region" description="Helical" evidence="6">
    <location>
        <begin position="537"/>
        <end position="553"/>
    </location>
</feature>
<feature type="transmembrane region" description="Helical" evidence="6">
    <location>
        <begin position="230"/>
        <end position="249"/>
    </location>
</feature>
<feature type="transmembrane region" description="Helical" evidence="6">
    <location>
        <begin position="399"/>
        <end position="420"/>
    </location>
</feature>
<evidence type="ECO:0000313" key="9">
    <source>
        <dbReference type="Proteomes" id="UP000198341"/>
    </source>
</evidence>
<comment type="subcellular location">
    <subcellularLocation>
        <location evidence="1">Membrane</location>
        <topology evidence="1">Multi-pass membrane protein</topology>
    </subcellularLocation>
</comment>
<feature type="transmembrane region" description="Helical" evidence="6">
    <location>
        <begin position="457"/>
        <end position="485"/>
    </location>
</feature>
<feature type="transmembrane region" description="Helical" evidence="6">
    <location>
        <begin position="426"/>
        <end position="445"/>
    </location>
</feature>
<feature type="region of interest" description="Disordered" evidence="7">
    <location>
        <begin position="64"/>
        <end position="90"/>
    </location>
</feature>
<dbReference type="AlphaFoldDB" id="K8E9R3"/>
<dbReference type="GeneID" id="19018122"/>
<dbReference type="PANTHER" id="PTHR42893:SF46">
    <property type="entry name" value="PROTEIN DETOXIFICATION 44, CHLOROPLASTIC"/>
    <property type="match status" value="1"/>
</dbReference>
<evidence type="ECO:0000313" key="8">
    <source>
        <dbReference type="EMBL" id="CCO14507.1"/>
    </source>
</evidence>
<dbReference type="Proteomes" id="UP000198341">
    <property type="component" value="Chromosome 1"/>
</dbReference>
<evidence type="ECO:0000256" key="6">
    <source>
        <dbReference type="RuleBase" id="RU004914"/>
    </source>
</evidence>
<comment type="similarity">
    <text evidence="2 6">Belongs to the multi antimicrobial extrusion (MATE) (TC 2.A.66.1) family.</text>
</comment>
<dbReference type="PANTHER" id="PTHR42893">
    <property type="entry name" value="PROTEIN DETOXIFICATION 44, CHLOROPLASTIC-RELATED"/>
    <property type="match status" value="1"/>
</dbReference>
<dbReference type="GO" id="GO:0042910">
    <property type="term" value="F:xenobiotic transmembrane transporter activity"/>
    <property type="evidence" value="ECO:0007669"/>
    <property type="project" value="InterPro"/>
</dbReference>
<gene>
    <name evidence="8" type="ORF">Bathy01g03870</name>
</gene>
<proteinExistence type="inferred from homology"/>
<keyword evidence="9" id="KW-1185">Reference proteome</keyword>
<feature type="transmembrane region" description="Helical" evidence="6">
    <location>
        <begin position="138"/>
        <end position="160"/>
    </location>
</feature>
<feature type="region of interest" description="Disordered" evidence="7">
    <location>
        <begin position="193"/>
        <end position="214"/>
    </location>
</feature>
<keyword evidence="4 6" id="KW-1133">Transmembrane helix</keyword>
<dbReference type="Pfam" id="PF01554">
    <property type="entry name" value="MatE"/>
    <property type="match status" value="1"/>
</dbReference>
<feature type="transmembrane region" description="Helical" evidence="6">
    <location>
        <begin position="296"/>
        <end position="317"/>
    </location>
</feature>
<accession>K8E9R3</accession>
<feature type="transmembrane region" description="Helical" evidence="6">
    <location>
        <begin position="505"/>
        <end position="525"/>
    </location>
</feature>
<keyword evidence="3 6" id="KW-0812">Transmembrane</keyword>
<dbReference type="GO" id="GO:0015297">
    <property type="term" value="F:antiporter activity"/>
    <property type="evidence" value="ECO:0007669"/>
    <property type="project" value="InterPro"/>
</dbReference>